<keyword evidence="6" id="KW-1185">Reference proteome</keyword>
<dbReference type="RefSeq" id="WP_134439394.1">
    <property type="nucleotide sequence ID" value="NZ_CP065957.1"/>
</dbReference>
<dbReference type="GO" id="GO:0005737">
    <property type="term" value="C:cytoplasm"/>
    <property type="evidence" value="ECO:0007669"/>
    <property type="project" value="UniProtKB-SubCell"/>
</dbReference>
<dbReference type="SUPFAM" id="SSF53067">
    <property type="entry name" value="Actin-like ATPase domain"/>
    <property type="match status" value="1"/>
</dbReference>
<comment type="subcellular location">
    <subcellularLocation>
        <location evidence="3">Cytoplasm</location>
    </subcellularLocation>
</comment>
<keyword evidence="1 3" id="KW-0808">Transferase</keyword>
<dbReference type="InterPro" id="IPR043129">
    <property type="entry name" value="ATPase_NBD"/>
</dbReference>
<evidence type="ECO:0000256" key="4">
    <source>
        <dbReference type="RuleBase" id="RU004046"/>
    </source>
</evidence>
<feature type="binding site" evidence="3">
    <location>
        <begin position="5"/>
        <end position="10"/>
    </location>
    <ligand>
        <name>ATP</name>
        <dbReference type="ChEBI" id="CHEBI:30616"/>
    </ligand>
</feature>
<dbReference type="AlphaFoldDB" id="A0A4Y8PHH1"/>
<evidence type="ECO:0000313" key="5">
    <source>
        <dbReference type="EMBL" id="TFE71155.1"/>
    </source>
</evidence>
<comment type="caution">
    <text evidence="5">The sequence shown here is derived from an EMBL/GenBank/DDBJ whole genome shotgun (WGS) entry which is preliminary data.</text>
</comment>
<dbReference type="HAMAP" id="MF_00524">
    <property type="entry name" value="Glucokinase"/>
    <property type="match status" value="1"/>
</dbReference>
<dbReference type="GO" id="GO:0004340">
    <property type="term" value="F:glucokinase activity"/>
    <property type="evidence" value="ECO:0007669"/>
    <property type="project" value="UniProtKB-UniRule"/>
</dbReference>
<keyword evidence="3" id="KW-0963">Cytoplasm</keyword>
<keyword evidence="2 3" id="KW-0418">Kinase</keyword>
<accession>A0A4Y8PHH1</accession>
<dbReference type="Gene3D" id="3.30.420.40">
    <property type="match status" value="1"/>
</dbReference>
<dbReference type="PANTHER" id="PTHR47363:SF1">
    <property type="entry name" value="GLUCOKINASE"/>
    <property type="match status" value="1"/>
</dbReference>
<dbReference type="OrthoDB" id="257751at2"/>
<reference evidence="5 6" key="1">
    <citation type="submission" date="2016-05" db="EMBL/GenBank/DDBJ databases">
        <title>Diversity and Homogeneity among Thermoacidophilic Verrucomicrobia Methanotrophs Linked with Geographical Origin.</title>
        <authorList>
            <person name="Erikstad H.-A."/>
            <person name="Smestad N.B."/>
            <person name="Ceballos R.M."/>
            <person name="Birkeland N.-K."/>
        </authorList>
    </citation>
    <scope>NUCLEOTIDE SEQUENCE [LARGE SCALE GENOMIC DNA]</scope>
    <source>
        <strain evidence="5 6">Phi</strain>
    </source>
</reference>
<dbReference type="GO" id="GO:0005524">
    <property type="term" value="F:ATP binding"/>
    <property type="evidence" value="ECO:0007669"/>
    <property type="project" value="UniProtKB-UniRule"/>
</dbReference>
<dbReference type="InterPro" id="IPR003836">
    <property type="entry name" value="Glucokinase"/>
</dbReference>
<evidence type="ECO:0000256" key="1">
    <source>
        <dbReference type="ARBA" id="ARBA00022679"/>
    </source>
</evidence>
<name>A0A4Y8PHH1_9BACT</name>
<dbReference type="GO" id="GO:0005536">
    <property type="term" value="F:D-glucose binding"/>
    <property type="evidence" value="ECO:0007669"/>
    <property type="project" value="InterPro"/>
</dbReference>
<proteinExistence type="inferred from homology"/>
<dbReference type="PANTHER" id="PTHR47363">
    <property type="entry name" value="GLUCOKINASE"/>
    <property type="match status" value="1"/>
</dbReference>
<gene>
    <name evidence="3" type="primary">glk</name>
    <name evidence="5" type="ORF">A7Q10_05335</name>
</gene>
<dbReference type="Pfam" id="PF02685">
    <property type="entry name" value="Glucokinase"/>
    <property type="match status" value="1"/>
</dbReference>
<dbReference type="GO" id="GO:0006096">
    <property type="term" value="P:glycolytic process"/>
    <property type="evidence" value="ECO:0007669"/>
    <property type="project" value="UniProtKB-UniRule"/>
</dbReference>
<comment type="catalytic activity">
    <reaction evidence="3">
        <text>D-glucose + ATP = D-glucose 6-phosphate + ADP + H(+)</text>
        <dbReference type="Rhea" id="RHEA:17825"/>
        <dbReference type="ChEBI" id="CHEBI:4167"/>
        <dbReference type="ChEBI" id="CHEBI:15378"/>
        <dbReference type="ChEBI" id="CHEBI:30616"/>
        <dbReference type="ChEBI" id="CHEBI:61548"/>
        <dbReference type="ChEBI" id="CHEBI:456216"/>
        <dbReference type="EC" id="2.7.1.2"/>
    </reaction>
</comment>
<evidence type="ECO:0000313" key="6">
    <source>
        <dbReference type="Proteomes" id="UP000297713"/>
    </source>
</evidence>
<keyword evidence="3" id="KW-0067">ATP-binding</keyword>
<dbReference type="EMBL" id="LXQC01000090">
    <property type="protein sequence ID" value="TFE71155.1"/>
    <property type="molecule type" value="Genomic_DNA"/>
</dbReference>
<organism evidence="5 6">
    <name type="scientific">Methylacidiphilum caldifontis</name>
    <dbReference type="NCBI Taxonomy" id="2795386"/>
    <lineage>
        <taxon>Bacteria</taxon>
        <taxon>Pseudomonadati</taxon>
        <taxon>Verrucomicrobiota</taxon>
        <taxon>Methylacidiphilae</taxon>
        <taxon>Methylacidiphilales</taxon>
        <taxon>Methylacidiphilaceae</taxon>
        <taxon>Methylacidiphilum (ex Ratnadevi et al. 2023)</taxon>
    </lineage>
</organism>
<dbReference type="NCBIfam" id="TIGR00749">
    <property type="entry name" value="glk"/>
    <property type="match status" value="1"/>
</dbReference>
<dbReference type="Proteomes" id="UP000297713">
    <property type="component" value="Unassembled WGS sequence"/>
</dbReference>
<dbReference type="Gene3D" id="3.40.367.20">
    <property type="match status" value="1"/>
</dbReference>
<evidence type="ECO:0000256" key="2">
    <source>
        <dbReference type="ARBA" id="ARBA00022777"/>
    </source>
</evidence>
<keyword evidence="3" id="KW-0324">Glycolysis</keyword>
<sequence>MILVGDIGGTHVRLALFESTKSRQFSYPIEYYKSKDIADFSTFLGLFLEKKKLRLEAACFGLPGPIVDGKVQLTNLNWIVEEETLRQICGIRNAFLINDLQAAAYGLTVLEEKDVLVIQGGKADPKGCQALIAPGTGLGEAGLRWENGRFVPFPSEGAHVDFAPRNELEIGLFRYLQQLYGHVSYERVLSGPGLFNIYRYLKASSTQLDEQELDSQIEKSEDPPQLITLHALQKDSSLCVKSLDLFISLLGAEAGNLALKFLASAGVYIGGGIAPHIVEKFKEPLFIESFCDKGRLSFFLKTIPVKVVLTPYLGLYGALHYIEENMGGAKR</sequence>
<evidence type="ECO:0000256" key="3">
    <source>
        <dbReference type="HAMAP-Rule" id="MF_00524"/>
    </source>
</evidence>
<protein>
    <recommendedName>
        <fullName evidence="3">Glucokinase</fullName>
        <ecNumber evidence="3">2.7.1.2</ecNumber>
    </recommendedName>
    <alternativeName>
        <fullName evidence="3">Glucose kinase</fullName>
    </alternativeName>
</protein>
<dbReference type="CDD" id="cd24008">
    <property type="entry name" value="ASKHA_NBD_GLK"/>
    <property type="match status" value="1"/>
</dbReference>
<comment type="similarity">
    <text evidence="3 4">Belongs to the bacterial glucokinase family.</text>
</comment>
<dbReference type="EC" id="2.7.1.2" evidence="3"/>
<keyword evidence="3" id="KW-0547">Nucleotide-binding</keyword>